<feature type="compositionally biased region" description="Acidic residues" evidence="1">
    <location>
        <begin position="604"/>
        <end position="619"/>
    </location>
</feature>
<keyword evidence="4" id="KW-1185">Reference proteome</keyword>
<feature type="region of interest" description="Disordered" evidence="1">
    <location>
        <begin position="542"/>
        <end position="619"/>
    </location>
</feature>
<accession>A0ABD5XX34</accession>
<dbReference type="EMBL" id="JBHSZG010000002">
    <property type="protein sequence ID" value="MFC7137650.1"/>
    <property type="molecule type" value="Genomic_DNA"/>
</dbReference>
<dbReference type="InterPro" id="IPR001279">
    <property type="entry name" value="Metallo-B-lactamas"/>
</dbReference>
<sequence length="702" mass="73393">MSTDSSSSNETVESGDFPVSFGYQHANPGAGNESVLLRFGYPGRDGDACLLVDAGRNVDPSELLRPEDRLVGVCLTHAHFDHYRALSGALDGDVPLFASPDTAAMIDDVLTVAATERGIQRSGAVEEAVVAIDDWTDVCSGVQLHPLPAGHAPGAAGFLFRFTDAEEAHDVVVTGDFTLTDCAGYPGFDTGLAVGVECLFLTAATDPNAGGTLTDALADTVEGALVGGRCLVTCGALTGVHVARLIAAVNSELGTDVPVRLVGQAAKLYETLGFEHEDVECVPVFDDPHSCLTPGTVTIAGPGVPNEDSSGRLFRALEQDTAATVVQLVSSGGDPVTRGGCTTTGYAFSNHPTEDDLRTVVESLEPAQTVITHQRGRTSRFNDLPSCVRATGDGDSYTLYESGTWVRPDWMPSVRERDTAGGLRLGAVTDVFDSLPLPDINPATLPNLATEGIDATAIRARVEAADCDDTATNATDECTDASTITDADTQPMSDAESTIDHDKHRLFETTATPEFNAEKPAAFNEELPDPTNLVTDRARSALFDGSDNEEDIEAEADKTTVDVDGPDQQTDGEPAASSEDVGYTDTEESDAVNGPGPDTSVGHEEDEPASSPIEADEDVTIDGLTAALVRSNLTDDESSTTPAAFVADAVEAFLASVIAGAAPTESAPPVSVAVADDFAPCLMTLLSLQDSRTSTRPLKKHS</sequence>
<evidence type="ECO:0000313" key="3">
    <source>
        <dbReference type="EMBL" id="MFC7137650.1"/>
    </source>
</evidence>
<feature type="domain" description="Metallo-beta-lactamase" evidence="2">
    <location>
        <begin position="31"/>
        <end position="229"/>
    </location>
</feature>
<dbReference type="PANTHER" id="PTHR23240:SF6">
    <property type="entry name" value="DNA CROSS-LINK REPAIR 1A PROTEIN"/>
    <property type="match status" value="1"/>
</dbReference>
<feature type="region of interest" description="Disordered" evidence="1">
    <location>
        <begin position="512"/>
        <end position="531"/>
    </location>
</feature>
<gene>
    <name evidence="3" type="ORF">ACFQRB_16715</name>
</gene>
<feature type="compositionally biased region" description="Polar residues" evidence="1">
    <location>
        <begin position="484"/>
        <end position="496"/>
    </location>
</feature>
<organism evidence="3 4">
    <name type="scientific">Halobaculum litoreum</name>
    <dbReference type="NCBI Taxonomy" id="3031998"/>
    <lineage>
        <taxon>Archaea</taxon>
        <taxon>Methanobacteriati</taxon>
        <taxon>Methanobacteriota</taxon>
        <taxon>Stenosarchaea group</taxon>
        <taxon>Halobacteria</taxon>
        <taxon>Halobacteriales</taxon>
        <taxon>Haloferacaceae</taxon>
        <taxon>Halobaculum</taxon>
    </lineage>
</organism>
<evidence type="ECO:0000259" key="2">
    <source>
        <dbReference type="SMART" id="SM00849"/>
    </source>
</evidence>
<dbReference type="Proteomes" id="UP001596368">
    <property type="component" value="Unassembled WGS sequence"/>
</dbReference>
<dbReference type="SUPFAM" id="SSF56281">
    <property type="entry name" value="Metallo-hydrolase/oxidoreductase"/>
    <property type="match status" value="1"/>
</dbReference>
<comment type="caution">
    <text evidence="3">The sequence shown here is derived from an EMBL/GenBank/DDBJ whole genome shotgun (WGS) entry which is preliminary data.</text>
</comment>
<evidence type="ECO:0000313" key="4">
    <source>
        <dbReference type="Proteomes" id="UP001596368"/>
    </source>
</evidence>
<dbReference type="SMART" id="SM00849">
    <property type="entry name" value="Lactamase_B"/>
    <property type="match status" value="1"/>
</dbReference>
<protein>
    <submittedName>
        <fullName evidence="3">MBL fold metallo-hydrolase</fullName>
    </submittedName>
</protein>
<dbReference type="AlphaFoldDB" id="A0ABD5XX34"/>
<name>A0ABD5XX34_9EURY</name>
<evidence type="ECO:0000256" key="1">
    <source>
        <dbReference type="SAM" id="MobiDB-lite"/>
    </source>
</evidence>
<dbReference type="Pfam" id="PF00753">
    <property type="entry name" value="Lactamase_B"/>
    <property type="match status" value="1"/>
</dbReference>
<feature type="region of interest" description="Disordered" evidence="1">
    <location>
        <begin position="484"/>
        <end position="504"/>
    </location>
</feature>
<proteinExistence type="predicted"/>
<dbReference type="Gene3D" id="3.60.15.10">
    <property type="entry name" value="Ribonuclease Z/Hydroxyacylglutathione hydrolase-like"/>
    <property type="match status" value="1"/>
</dbReference>
<dbReference type="PANTHER" id="PTHR23240">
    <property type="entry name" value="DNA CROSS-LINK REPAIR PROTEIN PSO2/SNM1-RELATED"/>
    <property type="match status" value="1"/>
</dbReference>
<dbReference type="InterPro" id="IPR036866">
    <property type="entry name" value="RibonucZ/Hydroxyglut_hydro"/>
</dbReference>
<reference evidence="3 4" key="1">
    <citation type="journal article" date="2019" name="Int. J. Syst. Evol. Microbiol.">
        <title>The Global Catalogue of Microorganisms (GCM) 10K type strain sequencing project: providing services to taxonomists for standard genome sequencing and annotation.</title>
        <authorList>
            <consortium name="The Broad Institute Genomics Platform"/>
            <consortium name="The Broad Institute Genome Sequencing Center for Infectious Disease"/>
            <person name="Wu L."/>
            <person name="Ma J."/>
        </authorList>
    </citation>
    <scope>NUCLEOTIDE SEQUENCE [LARGE SCALE GENOMIC DNA]</scope>
    <source>
        <strain evidence="3 4">DT92</strain>
    </source>
</reference>